<dbReference type="EMBL" id="RBWV01000013">
    <property type="protein sequence ID" value="RKS72554.1"/>
    <property type="molecule type" value="Genomic_DNA"/>
</dbReference>
<evidence type="ECO:0000256" key="1">
    <source>
        <dbReference type="ARBA" id="ARBA00007122"/>
    </source>
</evidence>
<evidence type="ECO:0000259" key="5">
    <source>
        <dbReference type="SMART" id="SM00997"/>
    </source>
</evidence>
<feature type="binding site" evidence="4">
    <location>
        <begin position="210"/>
        <end position="215"/>
    </location>
    <ligand>
        <name>NAD(+)</name>
        <dbReference type="ChEBI" id="CHEBI:57540"/>
    </ligand>
</feature>
<dbReference type="SUPFAM" id="SSF52283">
    <property type="entry name" value="Formate/glycerate dehydrogenase catalytic domain-like"/>
    <property type="match status" value="1"/>
</dbReference>
<dbReference type="PROSITE" id="PS00738">
    <property type="entry name" value="ADOHCYASE_1"/>
    <property type="match status" value="1"/>
</dbReference>
<reference evidence="6 7" key="1">
    <citation type="submission" date="2018-10" db="EMBL/GenBank/DDBJ databases">
        <title>Genomic Encyclopedia of Archaeal and Bacterial Type Strains, Phase II (KMG-II): from individual species to whole genera.</title>
        <authorList>
            <person name="Goeker M."/>
        </authorList>
    </citation>
    <scope>NUCLEOTIDE SEQUENCE [LARGE SCALE GENOMIC DNA]</scope>
    <source>
        <strain evidence="6 7">RP-AC37</strain>
    </source>
</reference>
<dbReference type="NCBIfam" id="NF004005">
    <property type="entry name" value="PRK05476.2-3"/>
    <property type="match status" value="1"/>
</dbReference>
<keyword evidence="7" id="KW-1185">Reference proteome</keyword>
<dbReference type="InParanoid" id="A0A420XMP7"/>
<keyword evidence="3 4" id="KW-0520">NAD</keyword>
<organism evidence="6 7">
    <name type="scientific">Motilibacter peucedani</name>
    <dbReference type="NCBI Taxonomy" id="598650"/>
    <lineage>
        <taxon>Bacteria</taxon>
        <taxon>Bacillati</taxon>
        <taxon>Actinomycetota</taxon>
        <taxon>Actinomycetes</taxon>
        <taxon>Motilibacterales</taxon>
        <taxon>Motilibacteraceae</taxon>
        <taxon>Motilibacter</taxon>
    </lineage>
</organism>
<sequence>MTTARRIERSERSMPVLSRVRDQWSRSRPLTGVVVAGCLPLTAETGALARTLRAGGAELVLCSSNPLSTQDDVTASLREQGIAVHARRGVDRAGYYDDVRATLDALTGAGRAVLLDDGCDLISTLHQERPDLLGTGALLGASEQTGTGVLRLRQLARDGALSLPVVAVNDTPVKRVVDNRWGSGQSTVDALLRATGMLLAGRVCVVAGFGDVGRGVATRLRGLGAQVVVTEVDPVAALDATLDGFRVLPMAAAAAEAHVVVTATGGVDVVGARHLPLLRDGVVLANAGHFDVEVDVRALLAAASDREPDVRPALDEYTLADGRRVLLVAEGRVAGLAAAEGSPPAVMDLAFALQALTVRWLVGSAGTLAEGVHELPTEIDQRVAALALESLGVEVDRLSTAQATYLRSWRSGS</sequence>
<evidence type="ECO:0000313" key="6">
    <source>
        <dbReference type="EMBL" id="RKS72554.1"/>
    </source>
</evidence>
<keyword evidence="2" id="KW-0554">One-carbon metabolism</keyword>
<dbReference type="Gene3D" id="3.40.50.1480">
    <property type="entry name" value="Adenosylhomocysteinase-like"/>
    <property type="match status" value="1"/>
</dbReference>
<dbReference type="PANTHER" id="PTHR23420">
    <property type="entry name" value="ADENOSYLHOMOCYSTEINASE"/>
    <property type="match status" value="1"/>
</dbReference>
<dbReference type="GO" id="GO:0033353">
    <property type="term" value="P:S-adenosylmethionine cycle"/>
    <property type="evidence" value="ECO:0007669"/>
    <property type="project" value="TreeGrafter"/>
</dbReference>
<accession>A0A420XMP7</accession>
<dbReference type="InterPro" id="IPR042172">
    <property type="entry name" value="Adenosylhomocyst_ase-like_sf"/>
</dbReference>
<comment type="similarity">
    <text evidence="1">Belongs to the adenosylhomocysteinase family.</text>
</comment>
<dbReference type="GO" id="GO:0006730">
    <property type="term" value="P:one-carbon metabolic process"/>
    <property type="evidence" value="ECO:0007669"/>
    <property type="project" value="UniProtKB-KW"/>
</dbReference>
<proteinExistence type="inferred from homology"/>
<feature type="binding site" evidence="4">
    <location>
        <begin position="145"/>
        <end position="147"/>
    </location>
    <ligand>
        <name>NAD(+)</name>
        <dbReference type="ChEBI" id="CHEBI:57540"/>
    </ligand>
</feature>
<dbReference type="PANTHER" id="PTHR23420:SF0">
    <property type="entry name" value="ADENOSYLHOMOCYSTEINASE"/>
    <property type="match status" value="1"/>
</dbReference>
<dbReference type="Pfam" id="PF05221">
    <property type="entry name" value="AdoHcyase"/>
    <property type="match status" value="2"/>
</dbReference>
<dbReference type="InterPro" id="IPR020082">
    <property type="entry name" value="S-Ado-L-homoCys_hydrolase_CS"/>
</dbReference>
<dbReference type="Gene3D" id="3.40.50.720">
    <property type="entry name" value="NAD(P)-binding Rossmann-like Domain"/>
    <property type="match status" value="1"/>
</dbReference>
<feature type="domain" description="S-adenosyl-L-homocysteine hydrolase NAD binding" evidence="5">
    <location>
        <begin position="179"/>
        <end position="341"/>
    </location>
</feature>
<dbReference type="AlphaFoldDB" id="A0A420XMP7"/>
<dbReference type="SMART" id="SM00996">
    <property type="entry name" value="AdoHcyase"/>
    <property type="match status" value="1"/>
</dbReference>
<dbReference type="InterPro" id="IPR000043">
    <property type="entry name" value="Adenosylhomocysteinase-like"/>
</dbReference>
<evidence type="ECO:0000256" key="3">
    <source>
        <dbReference type="ARBA" id="ARBA00023027"/>
    </source>
</evidence>
<dbReference type="GO" id="GO:0004013">
    <property type="term" value="F:adenosylhomocysteinase activity"/>
    <property type="evidence" value="ECO:0007669"/>
    <property type="project" value="TreeGrafter"/>
</dbReference>
<comment type="cofactor">
    <cofactor evidence="4">
        <name>NAD(+)</name>
        <dbReference type="ChEBI" id="CHEBI:57540"/>
    </cofactor>
    <text evidence="4">Binds 1 NAD(+) per subunit.</text>
</comment>
<protein>
    <submittedName>
        <fullName evidence="6">Adenosylhomocysteinase</fullName>
    </submittedName>
</protein>
<feature type="binding site" evidence="4">
    <location>
        <position position="231"/>
    </location>
    <ligand>
        <name>NAD(+)</name>
        <dbReference type="ChEBI" id="CHEBI:57540"/>
    </ligand>
</feature>
<evidence type="ECO:0000313" key="7">
    <source>
        <dbReference type="Proteomes" id="UP000281955"/>
    </source>
</evidence>
<dbReference type="PROSITE" id="PS00739">
    <property type="entry name" value="ADOHCYASE_2"/>
    <property type="match status" value="1"/>
</dbReference>
<evidence type="ECO:0000256" key="4">
    <source>
        <dbReference type="PIRSR" id="PIRSR001109-2"/>
    </source>
</evidence>
<dbReference type="GO" id="GO:0005829">
    <property type="term" value="C:cytosol"/>
    <property type="evidence" value="ECO:0007669"/>
    <property type="project" value="TreeGrafter"/>
</dbReference>
<dbReference type="PIRSF" id="PIRSF001109">
    <property type="entry name" value="Ad_hcy_hydrolase"/>
    <property type="match status" value="1"/>
</dbReference>
<dbReference type="InterPro" id="IPR036291">
    <property type="entry name" value="NAD(P)-bd_dom_sf"/>
</dbReference>
<name>A0A420XMP7_9ACTN</name>
<gene>
    <name evidence="6" type="ORF">CLV35_2801</name>
</gene>
<comment type="caution">
    <text evidence="6">The sequence shown here is derived from an EMBL/GenBank/DDBJ whole genome shotgun (WGS) entry which is preliminary data.</text>
</comment>
<dbReference type="SMART" id="SM00997">
    <property type="entry name" value="AdoHcyase_NAD"/>
    <property type="match status" value="1"/>
</dbReference>
<dbReference type="RefSeq" id="WP_269203918.1">
    <property type="nucleotide sequence ID" value="NZ_RBWV01000013.1"/>
</dbReference>
<dbReference type="CDD" id="cd00401">
    <property type="entry name" value="SAHH"/>
    <property type="match status" value="1"/>
</dbReference>
<dbReference type="SUPFAM" id="SSF51735">
    <property type="entry name" value="NAD(P)-binding Rossmann-fold domains"/>
    <property type="match status" value="1"/>
</dbReference>
<dbReference type="Pfam" id="PF00670">
    <property type="entry name" value="AdoHcyase_NAD"/>
    <property type="match status" value="1"/>
</dbReference>
<evidence type="ECO:0000256" key="2">
    <source>
        <dbReference type="ARBA" id="ARBA00022563"/>
    </source>
</evidence>
<feature type="binding site" evidence="4">
    <location>
        <begin position="287"/>
        <end position="289"/>
    </location>
    <ligand>
        <name>NAD(+)</name>
        <dbReference type="ChEBI" id="CHEBI:57540"/>
    </ligand>
</feature>
<dbReference type="InterPro" id="IPR015878">
    <property type="entry name" value="Ado_hCys_hydrolase_NAD-bd"/>
</dbReference>
<dbReference type="Proteomes" id="UP000281955">
    <property type="component" value="Unassembled WGS sequence"/>
</dbReference>